<dbReference type="AlphaFoldDB" id="A0A6J6E2C8"/>
<reference evidence="2" key="1">
    <citation type="submission" date="2020-05" db="EMBL/GenBank/DDBJ databases">
        <authorList>
            <person name="Chiriac C."/>
            <person name="Salcher M."/>
            <person name="Ghai R."/>
            <person name="Kavagutti S V."/>
        </authorList>
    </citation>
    <scope>NUCLEOTIDE SEQUENCE</scope>
</reference>
<accession>A0A6J6E2C8</accession>
<gene>
    <name evidence="2" type="ORF">UFOPK1572_01330</name>
</gene>
<feature type="transmembrane region" description="Helical" evidence="1">
    <location>
        <begin position="134"/>
        <end position="156"/>
    </location>
</feature>
<evidence type="ECO:0000256" key="1">
    <source>
        <dbReference type="SAM" id="Phobius"/>
    </source>
</evidence>
<keyword evidence="1" id="KW-1133">Transmembrane helix</keyword>
<keyword evidence="1" id="KW-0472">Membrane</keyword>
<evidence type="ECO:0000313" key="2">
    <source>
        <dbReference type="EMBL" id="CAB4570417.1"/>
    </source>
</evidence>
<name>A0A6J6E2C8_9ZZZZ</name>
<protein>
    <submittedName>
        <fullName evidence="2">Unannotated protein</fullName>
    </submittedName>
</protein>
<keyword evidence="1" id="KW-0812">Transmembrane</keyword>
<sequence>MFDDDAHQWDLCQSPNARGVEWVHSVAGKCPTRQCRHRALATQKWAALSNAEDFPYRHRQNSLRVQKWDRRQTAQCRSRIRSRFHTLLNCRPYRRLYGARCRHSFFSPFGFRGQKVCPRFLYLEKLLFLSGKSFFDYFNMFLGVLVEIFLCTLKIIF</sequence>
<proteinExistence type="predicted"/>
<dbReference type="EMBL" id="CAEZTC010000203">
    <property type="protein sequence ID" value="CAB4570417.1"/>
    <property type="molecule type" value="Genomic_DNA"/>
</dbReference>
<organism evidence="2">
    <name type="scientific">freshwater metagenome</name>
    <dbReference type="NCBI Taxonomy" id="449393"/>
    <lineage>
        <taxon>unclassified sequences</taxon>
        <taxon>metagenomes</taxon>
        <taxon>ecological metagenomes</taxon>
    </lineage>
</organism>